<sequence>MAGSTATTSALSPVPPVPDHAPGTPQKNSNASEGAAPISSPPLPSDNNPHVTTGFSYVPPTTPKKNKGISVLQTSQSPGTYDPSIRGTPGGAGRAVAAAATGPAPAPPTSPTPPIDAVPVHLLWPNADRGRMLTLDDMATWQAERARHQIPTLPEDHAAARARHNYFVLNDGRDDRRDAGGFDAESYEGDSKKRKSYCDSAYEDLQRTAIALDRRTDSQTWIISYRPEAHPDNMAGIVGGQRVRNPLHLKLPLVHIPLALKFRGRVLNQWKPDVQDLKDHIRRVFVAPHVENWARRRDAAQLPGVLSGQNQPQGRVENFEGGARVPKRLARLRMPPRTVEAVLNALAHFQPAVALAALINEYDVDSYEAAMLVAAKEADRRDGLAPKLE</sequence>
<dbReference type="EMBL" id="JH688481">
    <property type="protein sequence ID" value="EJD33030.1"/>
    <property type="molecule type" value="Genomic_DNA"/>
</dbReference>
<protein>
    <submittedName>
        <fullName evidence="2">Uncharacterized protein</fullName>
    </submittedName>
</protein>
<reference evidence="3" key="1">
    <citation type="journal article" date="2012" name="Science">
        <title>The Paleozoic origin of enzymatic lignin decomposition reconstructed from 31 fungal genomes.</title>
        <authorList>
            <person name="Floudas D."/>
            <person name="Binder M."/>
            <person name="Riley R."/>
            <person name="Barry K."/>
            <person name="Blanchette R.A."/>
            <person name="Henrissat B."/>
            <person name="Martinez A.T."/>
            <person name="Otillar R."/>
            <person name="Spatafora J.W."/>
            <person name="Yadav J.S."/>
            <person name="Aerts A."/>
            <person name="Benoit I."/>
            <person name="Boyd A."/>
            <person name="Carlson A."/>
            <person name="Copeland A."/>
            <person name="Coutinho P.M."/>
            <person name="de Vries R.P."/>
            <person name="Ferreira P."/>
            <person name="Findley K."/>
            <person name="Foster B."/>
            <person name="Gaskell J."/>
            <person name="Glotzer D."/>
            <person name="Gorecki P."/>
            <person name="Heitman J."/>
            <person name="Hesse C."/>
            <person name="Hori C."/>
            <person name="Igarashi K."/>
            <person name="Jurgens J.A."/>
            <person name="Kallen N."/>
            <person name="Kersten P."/>
            <person name="Kohler A."/>
            <person name="Kuees U."/>
            <person name="Kumar T.K.A."/>
            <person name="Kuo A."/>
            <person name="LaButti K."/>
            <person name="Larrondo L.F."/>
            <person name="Lindquist E."/>
            <person name="Ling A."/>
            <person name="Lombard V."/>
            <person name="Lucas S."/>
            <person name="Lundell T."/>
            <person name="Martin R."/>
            <person name="McLaughlin D.J."/>
            <person name="Morgenstern I."/>
            <person name="Morin E."/>
            <person name="Murat C."/>
            <person name="Nagy L.G."/>
            <person name="Nolan M."/>
            <person name="Ohm R.A."/>
            <person name="Patyshakuliyeva A."/>
            <person name="Rokas A."/>
            <person name="Ruiz-Duenas F.J."/>
            <person name="Sabat G."/>
            <person name="Salamov A."/>
            <person name="Samejima M."/>
            <person name="Schmutz J."/>
            <person name="Slot J.C."/>
            <person name="St John F."/>
            <person name="Stenlid J."/>
            <person name="Sun H."/>
            <person name="Sun S."/>
            <person name="Syed K."/>
            <person name="Tsang A."/>
            <person name="Wiebenga A."/>
            <person name="Young D."/>
            <person name="Pisabarro A."/>
            <person name="Eastwood D.C."/>
            <person name="Martin F."/>
            <person name="Cullen D."/>
            <person name="Grigoriev I.V."/>
            <person name="Hibbett D.S."/>
        </authorList>
    </citation>
    <scope>NUCLEOTIDE SEQUENCE [LARGE SCALE GENOMIC DNA]</scope>
    <source>
        <strain evidence="3">TFB10046</strain>
    </source>
</reference>
<accession>J0WMJ0</accession>
<feature type="compositionally biased region" description="Pro residues" evidence="1">
    <location>
        <begin position="104"/>
        <end position="114"/>
    </location>
</feature>
<gene>
    <name evidence="2" type="ORF">AURDEDRAFT_177881</name>
</gene>
<keyword evidence="3" id="KW-1185">Reference proteome</keyword>
<evidence type="ECO:0000256" key="1">
    <source>
        <dbReference type="SAM" id="MobiDB-lite"/>
    </source>
</evidence>
<feature type="compositionally biased region" description="Polar residues" evidence="1">
    <location>
        <begin position="1"/>
        <end position="11"/>
    </location>
</feature>
<feature type="region of interest" description="Disordered" evidence="1">
    <location>
        <begin position="1"/>
        <end position="114"/>
    </location>
</feature>
<dbReference type="AlphaFoldDB" id="J0WMJ0"/>
<name>J0WMJ0_AURST</name>
<feature type="compositionally biased region" description="Low complexity" evidence="1">
    <location>
        <begin position="94"/>
        <end position="103"/>
    </location>
</feature>
<organism evidence="2 3">
    <name type="scientific">Auricularia subglabra (strain TFB-10046 / SS5)</name>
    <name type="common">White-rot fungus</name>
    <name type="synonym">Auricularia delicata (strain TFB10046)</name>
    <dbReference type="NCBI Taxonomy" id="717982"/>
    <lineage>
        <taxon>Eukaryota</taxon>
        <taxon>Fungi</taxon>
        <taxon>Dikarya</taxon>
        <taxon>Basidiomycota</taxon>
        <taxon>Agaricomycotina</taxon>
        <taxon>Agaricomycetes</taxon>
        <taxon>Auriculariales</taxon>
        <taxon>Auriculariaceae</taxon>
        <taxon>Auricularia</taxon>
    </lineage>
</organism>
<proteinExistence type="predicted"/>
<dbReference type="InParanoid" id="J0WMJ0"/>
<dbReference type="KEGG" id="adl:AURDEDRAFT_177881"/>
<feature type="compositionally biased region" description="Polar residues" evidence="1">
    <location>
        <begin position="45"/>
        <end position="55"/>
    </location>
</feature>
<dbReference type="Proteomes" id="UP000006514">
    <property type="component" value="Unassembled WGS sequence"/>
</dbReference>
<evidence type="ECO:0000313" key="3">
    <source>
        <dbReference type="Proteomes" id="UP000006514"/>
    </source>
</evidence>
<evidence type="ECO:0000313" key="2">
    <source>
        <dbReference type="EMBL" id="EJD33030.1"/>
    </source>
</evidence>